<evidence type="ECO:0000313" key="2">
    <source>
        <dbReference type="Proteomes" id="UP000665561"/>
    </source>
</evidence>
<reference evidence="1 2" key="1">
    <citation type="submission" date="2020-01" db="EMBL/GenBank/DDBJ databases">
        <title>Paenibacillus soybeanensis sp. nov. isolated from the nodules of soybean (Glycine max(L.) Merr).</title>
        <authorList>
            <person name="Wang H."/>
        </authorList>
    </citation>
    <scope>NUCLEOTIDE SEQUENCE [LARGE SCALE GENOMIC DNA]</scope>
    <source>
        <strain evidence="1 2">T1</strain>
    </source>
</reference>
<accession>A0ABW9Y0I4</accession>
<organism evidence="1 2">
    <name type="scientific">Paenibacillus glycinis</name>
    <dbReference type="NCBI Taxonomy" id="2697035"/>
    <lineage>
        <taxon>Bacteria</taxon>
        <taxon>Bacillati</taxon>
        <taxon>Bacillota</taxon>
        <taxon>Bacilli</taxon>
        <taxon>Bacillales</taxon>
        <taxon>Paenibacillaceae</taxon>
        <taxon>Paenibacillus</taxon>
    </lineage>
</organism>
<keyword evidence="2" id="KW-1185">Reference proteome</keyword>
<name>A0ABW9Y0I4_9BACL</name>
<dbReference type="Proteomes" id="UP000665561">
    <property type="component" value="Unassembled WGS sequence"/>
</dbReference>
<dbReference type="RefSeq" id="WP_161747389.1">
    <property type="nucleotide sequence ID" value="NZ_JAAAMV010000044.1"/>
</dbReference>
<evidence type="ECO:0000313" key="1">
    <source>
        <dbReference type="EMBL" id="NBD28390.1"/>
    </source>
</evidence>
<sequence length="191" mass="21736">MSEFSQSYHLLGKNENAVELIKFAGQRGYLFEDNNRWTTFVILGDIFSPSDSIVEANKDLLVHYVYAEDHGWSLSIFKQSVPIFKFDCSWDSIEDFDFTEEELAEMLGERDITATSGDIFDLDVIKKLVEEAGNDVSDLEALFTKDREAMIAMESPCAYLIAKKLGISNYAWISVESLEKNEGIYKNVIKV</sequence>
<protein>
    <submittedName>
        <fullName evidence="1">Uncharacterized protein</fullName>
    </submittedName>
</protein>
<gene>
    <name evidence="1" type="ORF">GT019_31415</name>
</gene>
<dbReference type="EMBL" id="JAAAMV010000044">
    <property type="protein sequence ID" value="NBD28390.1"/>
    <property type="molecule type" value="Genomic_DNA"/>
</dbReference>
<proteinExistence type="predicted"/>
<comment type="caution">
    <text evidence="1">The sequence shown here is derived from an EMBL/GenBank/DDBJ whole genome shotgun (WGS) entry which is preliminary data.</text>
</comment>